<evidence type="ECO:0000256" key="1">
    <source>
        <dbReference type="ARBA" id="ARBA00022723"/>
    </source>
</evidence>
<sequence length="297" mass="32676">MMIRSMAYLGLESPAAAQWRTFGTAILGLQLLDDAADGAQRFRMDEADCRLWVHPGGRNDIAYIGWTVAGEPEAIALGELIIAAGRELHRATRDEAAARKVAGFCWFIDPAGFRHELAWGQYVTPNGFVPGRAMSGFRTGDQGMGHIVLAVPDLGVSDRFYREVLGFNISDRIIDGPRELLFYHCNGRHHSLAIASPVPGKMGAHHLMLEVNALDDVGVAIDLCAQHDVPVSKSIGCHSNDRMVSTYLFSPSVLRIEYGFGGVAIHDLWEPKTYSTTSIWGHKELRPDLPPAMIIER</sequence>
<accession>A0A1E3LTR2</accession>
<organism evidence="3 4">
    <name type="scientific">Sphingomonas turrisvirgatae</name>
    <dbReference type="NCBI Taxonomy" id="1888892"/>
    <lineage>
        <taxon>Bacteria</taxon>
        <taxon>Pseudomonadati</taxon>
        <taxon>Pseudomonadota</taxon>
        <taxon>Alphaproteobacteria</taxon>
        <taxon>Sphingomonadales</taxon>
        <taxon>Sphingomonadaceae</taxon>
        <taxon>Sphingomonas</taxon>
    </lineage>
</organism>
<dbReference type="CDD" id="cd07237">
    <property type="entry name" value="BphC1-RGP6_C_like"/>
    <property type="match status" value="1"/>
</dbReference>
<dbReference type="GO" id="GO:0046872">
    <property type="term" value="F:metal ion binding"/>
    <property type="evidence" value="ECO:0007669"/>
    <property type="project" value="UniProtKB-KW"/>
</dbReference>
<dbReference type="Gene3D" id="3.10.180.10">
    <property type="entry name" value="2,3-Dihydroxybiphenyl 1,2-Dioxygenase, domain 1"/>
    <property type="match status" value="2"/>
</dbReference>
<keyword evidence="4" id="KW-1185">Reference proteome</keyword>
<dbReference type="PROSITE" id="PS51819">
    <property type="entry name" value="VOC"/>
    <property type="match status" value="2"/>
</dbReference>
<dbReference type="Pfam" id="PF00903">
    <property type="entry name" value="Glyoxalase"/>
    <property type="match status" value="1"/>
</dbReference>
<evidence type="ECO:0000313" key="4">
    <source>
        <dbReference type="Proteomes" id="UP000094487"/>
    </source>
</evidence>
<dbReference type="InterPro" id="IPR029068">
    <property type="entry name" value="Glyas_Bleomycin-R_OHBP_Dase"/>
</dbReference>
<dbReference type="InterPro" id="IPR037523">
    <property type="entry name" value="VOC_core"/>
</dbReference>
<protein>
    <submittedName>
        <fullName evidence="3">Glyoxalase</fullName>
    </submittedName>
</protein>
<proteinExistence type="predicted"/>
<dbReference type="InterPro" id="IPR018146">
    <property type="entry name" value="Glyoxalase_1_CS"/>
</dbReference>
<dbReference type="SUPFAM" id="SSF54593">
    <property type="entry name" value="Glyoxalase/Bleomycin resistance protein/Dihydroxybiphenyl dioxygenase"/>
    <property type="match status" value="1"/>
</dbReference>
<gene>
    <name evidence="3" type="ORF">BFL28_02750</name>
</gene>
<keyword evidence="1" id="KW-0479">Metal-binding</keyword>
<dbReference type="CDD" id="cd07252">
    <property type="entry name" value="BphC1-RGP6_N_like"/>
    <property type="match status" value="1"/>
</dbReference>
<name>A0A1E3LTR2_9SPHN</name>
<feature type="domain" description="VOC" evidence="2">
    <location>
        <begin position="143"/>
        <end position="261"/>
    </location>
</feature>
<dbReference type="Proteomes" id="UP000094487">
    <property type="component" value="Unassembled WGS sequence"/>
</dbReference>
<dbReference type="GO" id="GO:0004462">
    <property type="term" value="F:lactoylglutathione lyase activity"/>
    <property type="evidence" value="ECO:0007669"/>
    <property type="project" value="InterPro"/>
</dbReference>
<reference evidence="3 4" key="1">
    <citation type="submission" date="2016-08" db="EMBL/GenBank/DDBJ databases">
        <title>Draft genome of the agarase producing Sphingomonas sp. MCT13.</title>
        <authorList>
            <person name="D'Andrea M.M."/>
            <person name="Rossolini G.M."/>
            <person name="Thaller M.C."/>
        </authorList>
    </citation>
    <scope>NUCLEOTIDE SEQUENCE [LARGE SCALE GENOMIC DNA]</scope>
    <source>
        <strain evidence="3 4">MCT13</strain>
    </source>
</reference>
<dbReference type="Pfam" id="PF22632">
    <property type="entry name" value="BphC_D1"/>
    <property type="match status" value="1"/>
</dbReference>
<evidence type="ECO:0000259" key="2">
    <source>
        <dbReference type="PROSITE" id="PS51819"/>
    </source>
</evidence>
<dbReference type="AlphaFoldDB" id="A0A1E3LTR2"/>
<dbReference type="PROSITE" id="PS00934">
    <property type="entry name" value="GLYOXALASE_I_1"/>
    <property type="match status" value="1"/>
</dbReference>
<dbReference type="InterPro" id="IPR004360">
    <property type="entry name" value="Glyas_Fos-R_dOase_dom"/>
</dbReference>
<dbReference type="STRING" id="1888892.BFL28_02750"/>
<evidence type="ECO:0000313" key="3">
    <source>
        <dbReference type="EMBL" id="ODP37171.1"/>
    </source>
</evidence>
<dbReference type="EMBL" id="MDDS01000035">
    <property type="protein sequence ID" value="ODP37171.1"/>
    <property type="molecule type" value="Genomic_DNA"/>
</dbReference>
<feature type="domain" description="VOC" evidence="2">
    <location>
        <begin position="5"/>
        <end position="120"/>
    </location>
</feature>
<comment type="caution">
    <text evidence="3">The sequence shown here is derived from an EMBL/GenBank/DDBJ whole genome shotgun (WGS) entry which is preliminary data.</text>
</comment>